<dbReference type="SUPFAM" id="SSF54637">
    <property type="entry name" value="Thioesterase/thiol ester dehydrase-isomerase"/>
    <property type="match status" value="1"/>
</dbReference>
<proteinExistence type="predicted"/>
<gene>
    <name evidence="2" type="ORF">ACFOND_13935</name>
</gene>
<evidence type="ECO:0000313" key="3">
    <source>
        <dbReference type="Proteomes" id="UP001595710"/>
    </source>
</evidence>
<evidence type="ECO:0000259" key="1">
    <source>
        <dbReference type="Pfam" id="PF09500"/>
    </source>
</evidence>
<accession>A0ABV7WUI5</accession>
<dbReference type="EMBL" id="JBHRYN010000020">
    <property type="protein sequence ID" value="MFC3702737.1"/>
    <property type="molecule type" value="Genomic_DNA"/>
</dbReference>
<dbReference type="Gene3D" id="3.10.129.10">
    <property type="entry name" value="Hotdog Thioesterase"/>
    <property type="match status" value="1"/>
</dbReference>
<dbReference type="InterPro" id="IPR029069">
    <property type="entry name" value="HotDog_dom_sf"/>
</dbReference>
<dbReference type="RefSeq" id="WP_290282125.1">
    <property type="nucleotide sequence ID" value="NZ_JAUFQI010000001.1"/>
</dbReference>
<dbReference type="Pfam" id="PF09500">
    <property type="entry name" value="YiiD_C"/>
    <property type="match status" value="1"/>
</dbReference>
<dbReference type="Proteomes" id="UP001595710">
    <property type="component" value="Unassembled WGS sequence"/>
</dbReference>
<dbReference type="InterPro" id="IPR012660">
    <property type="entry name" value="YiiD_C"/>
</dbReference>
<feature type="domain" description="Thioesterase putative" evidence="1">
    <location>
        <begin position="11"/>
        <end position="96"/>
    </location>
</feature>
<reference evidence="3" key="1">
    <citation type="journal article" date="2019" name="Int. J. Syst. Evol. Microbiol.">
        <title>The Global Catalogue of Microorganisms (GCM) 10K type strain sequencing project: providing services to taxonomists for standard genome sequencing and annotation.</title>
        <authorList>
            <consortium name="The Broad Institute Genomics Platform"/>
            <consortium name="The Broad Institute Genome Sequencing Center for Infectious Disease"/>
            <person name="Wu L."/>
            <person name="Ma J."/>
        </authorList>
    </citation>
    <scope>NUCLEOTIDE SEQUENCE [LARGE SCALE GENOMIC DNA]</scope>
    <source>
        <strain evidence="3">CECT 8288</strain>
    </source>
</reference>
<evidence type="ECO:0000313" key="2">
    <source>
        <dbReference type="EMBL" id="MFC3702737.1"/>
    </source>
</evidence>
<keyword evidence="3" id="KW-1185">Reference proteome</keyword>
<name>A0ABV7WUI5_9GAMM</name>
<sequence>MNLEAIEPIKPLGVKKVSCDSHEAVFTMPIEGNRNDKGTFFAGSQYSTVVLTGWYLCSHWASEHGFGEKVAIKSGEVSYPKAALSNITVTAHFKEAPVKRPSGHLKAIVDIIARDETGEVVCTFLADYRILQ</sequence>
<organism evidence="2 3">
    <name type="scientific">Reinekea marina</name>
    <dbReference type="NCBI Taxonomy" id="1310421"/>
    <lineage>
        <taxon>Bacteria</taxon>
        <taxon>Pseudomonadati</taxon>
        <taxon>Pseudomonadota</taxon>
        <taxon>Gammaproteobacteria</taxon>
        <taxon>Oceanospirillales</taxon>
        <taxon>Saccharospirillaceae</taxon>
        <taxon>Reinekea</taxon>
    </lineage>
</organism>
<protein>
    <submittedName>
        <fullName evidence="2">YiiD C-terminal domain-containing protein</fullName>
    </submittedName>
</protein>
<comment type="caution">
    <text evidence="2">The sequence shown here is derived from an EMBL/GenBank/DDBJ whole genome shotgun (WGS) entry which is preliminary data.</text>
</comment>